<dbReference type="AlphaFoldDB" id="A0A2T4GHM5"/>
<accession>A0A2T4GHM5</accession>
<feature type="region of interest" description="Disordered" evidence="1">
    <location>
        <begin position="100"/>
        <end position="128"/>
    </location>
</feature>
<feature type="region of interest" description="Disordered" evidence="1">
    <location>
        <begin position="141"/>
        <end position="181"/>
    </location>
</feature>
<feature type="compositionally biased region" description="Basic and acidic residues" evidence="1">
    <location>
        <begin position="167"/>
        <end position="181"/>
    </location>
</feature>
<feature type="compositionally biased region" description="Basic and acidic residues" evidence="1">
    <location>
        <begin position="147"/>
        <end position="160"/>
    </location>
</feature>
<evidence type="ECO:0000313" key="3">
    <source>
        <dbReference type="Proteomes" id="UP000241587"/>
    </source>
</evidence>
<dbReference type="EMBL" id="PVEM01000016">
    <property type="protein sequence ID" value="PTD03078.1"/>
    <property type="molecule type" value="Genomic_DNA"/>
</dbReference>
<name>A0A2T4GHM5_FUSCU</name>
<keyword evidence="3" id="KW-1185">Reference proteome</keyword>
<dbReference type="Proteomes" id="UP000241587">
    <property type="component" value="Unassembled WGS sequence"/>
</dbReference>
<sequence length="194" mass="21400">MVKEQKERQCTSDAPNFDDDSEHVGVVYVEAFDKKGAIRVGECLARSEGKEVGNHGNTSTCFKAPLKGILHSRHILIDVISRITVIKILETGDGLVFSAHPYEPSGRFGDQPIKKQGKRRRREQDSDGDLARIIVRDGSCSVGDNANDERTNEATEDVHSHHGATNWRRDQLGGEHGDEPAFHTCVDVDNAAAR</sequence>
<evidence type="ECO:0000313" key="2">
    <source>
        <dbReference type="EMBL" id="PTD03078.1"/>
    </source>
</evidence>
<evidence type="ECO:0000256" key="1">
    <source>
        <dbReference type="SAM" id="MobiDB-lite"/>
    </source>
</evidence>
<protein>
    <submittedName>
        <fullName evidence="2">Uncharacterized protein</fullName>
    </submittedName>
</protein>
<reference evidence="2 3" key="1">
    <citation type="submission" date="2018-02" db="EMBL/GenBank/DDBJ databases">
        <title>Fusarium culmorum secondary metabolites in fungal-bacterial-plant interactions.</title>
        <authorList>
            <person name="Schmidt R."/>
        </authorList>
    </citation>
    <scope>NUCLEOTIDE SEQUENCE [LARGE SCALE GENOMIC DNA]</scope>
    <source>
        <strain evidence="2 3">PV</strain>
    </source>
</reference>
<organism evidence="2 3">
    <name type="scientific">Fusarium culmorum</name>
    <dbReference type="NCBI Taxonomy" id="5516"/>
    <lineage>
        <taxon>Eukaryota</taxon>
        <taxon>Fungi</taxon>
        <taxon>Dikarya</taxon>
        <taxon>Ascomycota</taxon>
        <taxon>Pezizomycotina</taxon>
        <taxon>Sordariomycetes</taxon>
        <taxon>Hypocreomycetidae</taxon>
        <taxon>Hypocreales</taxon>
        <taxon>Nectriaceae</taxon>
        <taxon>Fusarium</taxon>
    </lineage>
</organism>
<proteinExistence type="predicted"/>
<gene>
    <name evidence="2" type="ORF">FCULG_00009042</name>
</gene>
<comment type="caution">
    <text evidence="2">The sequence shown here is derived from an EMBL/GenBank/DDBJ whole genome shotgun (WGS) entry which is preliminary data.</text>
</comment>